<dbReference type="EMBL" id="JAKELL010000096">
    <property type="protein sequence ID" value="KAH8982790.1"/>
    <property type="molecule type" value="Genomic_DNA"/>
</dbReference>
<dbReference type="PANTHER" id="PTHR21052:SF0">
    <property type="entry name" value="ALPHA-KETOGLUTARATE-DEPENDENT DIOXYGENASE ALKB HOMOLOG 7, MITOCHONDRIAL"/>
    <property type="match status" value="1"/>
</dbReference>
<name>A0AAD4Q6Q0_9AGAM</name>
<dbReference type="PANTHER" id="PTHR21052">
    <property type="entry name" value="SPERMATOGENESIS ASSOCIATED 11-RELATED"/>
    <property type="match status" value="1"/>
</dbReference>
<proteinExistence type="predicted"/>
<dbReference type="InterPro" id="IPR032870">
    <property type="entry name" value="ALKBH7-like"/>
</dbReference>
<dbReference type="InterPro" id="IPR027450">
    <property type="entry name" value="AlkB-like"/>
</dbReference>
<dbReference type="AlphaFoldDB" id="A0AAD4Q6Q0"/>
<evidence type="ECO:0000256" key="1">
    <source>
        <dbReference type="SAM" id="MobiDB-lite"/>
    </source>
</evidence>
<dbReference type="InterPro" id="IPR005123">
    <property type="entry name" value="Oxoglu/Fe-dep_dioxygenase_dom"/>
</dbReference>
<dbReference type="GO" id="GO:0006631">
    <property type="term" value="P:fatty acid metabolic process"/>
    <property type="evidence" value="ECO:0007669"/>
    <property type="project" value="TreeGrafter"/>
</dbReference>
<comment type="caution">
    <text evidence="3">The sequence shown here is derived from an EMBL/GenBank/DDBJ whole genome shotgun (WGS) entry which is preliminary data.</text>
</comment>
<sequence length="322" mass="34464">MLDPLSPPAVLVDTTPPELQVLSDVELSPDSLFDEPQQLPSTTPQPPPGTRTAATGTPGNHDNFTCTIVARRSAPPIPGLFFDPGLLLPPDLANSVLHACMTSFFPPPGDGSLSQVNQVMIFGRAGHEDAAFPPFLGALLEATSVLLRRATALPAETHAVLFPRAAAPDHEGRARQAIINLYRPGEGIAPHVDLLNRFGDGIVGVSLGGGVAMRFARVGGGGEEYEVWLPPRSVIVLTGEARYGWTHGIPARERDRVEEEGGWQWHCRESRVSVTFRWLLPGAEIVGGGDPDSDSDGGGSSGGRECKRERFALKTIYQRTMA</sequence>
<dbReference type="SUPFAM" id="SSF51197">
    <property type="entry name" value="Clavaminate synthase-like"/>
    <property type="match status" value="1"/>
</dbReference>
<evidence type="ECO:0000313" key="3">
    <source>
        <dbReference type="EMBL" id="KAH8982790.1"/>
    </source>
</evidence>
<feature type="domain" description="Fe2OG dioxygenase" evidence="2">
    <location>
        <begin position="173"/>
        <end position="280"/>
    </location>
</feature>
<dbReference type="Proteomes" id="UP001201163">
    <property type="component" value="Unassembled WGS sequence"/>
</dbReference>
<dbReference type="InterPro" id="IPR037151">
    <property type="entry name" value="AlkB-like_sf"/>
</dbReference>
<evidence type="ECO:0000259" key="2">
    <source>
        <dbReference type="PROSITE" id="PS51471"/>
    </source>
</evidence>
<evidence type="ECO:0000313" key="4">
    <source>
        <dbReference type="Proteomes" id="UP001201163"/>
    </source>
</evidence>
<dbReference type="Pfam" id="PF13532">
    <property type="entry name" value="2OG-FeII_Oxy_2"/>
    <property type="match status" value="1"/>
</dbReference>
<dbReference type="PROSITE" id="PS51471">
    <property type="entry name" value="FE2OG_OXY"/>
    <property type="match status" value="1"/>
</dbReference>
<dbReference type="GO" id="GO:0006974">
    <property type="term" value="P:DNA damage response"/>
    <property type="evidence" value="ECO:0007669"/>
    <property type="project" value="InterPro"/>
</dbReference>
<gene>
    <name evidence="3" type="ORF">EDB92DRAFT_1621090</name>
</gene>
<keyword evidence="4" id="KW-1185">Reference proteome</keyword>
<accession>A0AAD4Q6Q0</accession>
<dbReference type="GO" id="GO:0005759">
    <property type="term" value="C:mitochondrial matrix"/>
    <property type="evidence" value="ECO:0007669"/>
    <property type="project" value="TreeGrafter"/>
</dbReference>
<reference evidence="3" key="1">
    <citation type="submission" date="2022-01" db="EMBL/GenBank/DDBJ databases">
        <title>Comparative genomics reveals a dynamic genome evolution in the ectomycorrhizal milk-cap (Lactarius) mushrooms.</title>
        <authorList>
            <consortium name="DOE Joint Genome Institute"/>
            <person name="Lebreton A."/>
            <person name="Tang N."/>
            <person name="Kuo A."/>
            <person name="LaButti K."/>
            <person name="Drula E."/>
            <person name="Barry K."/>
            <person name="Clum A."/>
            <person name="Lipzen A."/>
            <person name="Mousain D."/>
            <person name="Ng V."/>
            <person name="Wang R."/>
            <person name="Wang X."/>
            <person name="Dai Y."/>
            <person name="Henrissat B."/>
            <person name="Grigoriev I.V."/>
            <person name="Guerin-Laguette A."/>
            <person name="Yu F."/>
            <person name="Martin F.M."/>
        </authorList>
    </citation>
    <scope>NUCLEOTIDE SEQUENCE</scope>
    <source>
        <strain evidence="3">QP</strain>
    </source>
</reference>
<feature type="region of interest" description="Disordered" evidence="1">
    <location>
        <begin position="31"/>
        <end position="63"/>
    </location>
</feature>
<dbReference type="Gene3D" id="2.60.120.590">
    <property type="entry name" value="Alpha-ketoglutarate-dependent dioxygenase AlkB-like"/>
    <property type="match status" value="1"/>
</dbReference>
<protein>
    <recommendedName>
        <fullName evidence="2">Fe2OG dioxygenase domain-containing protein</fullName>
    </recommendedName>
</protein>
<organism evidence="3 4">
    <name type="scientific">Lactarius akahatsu</name>
    <dbReference type="NCBI Taxonomy" id="416441"/>
    <lineage>
        <taxon>Eukaryota</taxon>
        <taxon>Fungi</taxon>
        <taxon>Dikarya</taxon>
        <taxon>Basidiomycota</taxon>
        <taxon>Agaricomycotina</taxon>
        <taxon>Agaricomycetes</taxon>
        <taxon>Russulales</taxon>
        <taxon>Russulaceae</taxon>
        <taxon>Lactarius</taxon>
    </lineage>
</organism>
<feature type="compositionally biased region" description="Low complexity" evidence="1">
    <location>
        <begin position="50"/>
        <end position="59"/>
    </location>
</feature>